<dbReference type="Gene3D" id="1.10.10.10">
    <property type="entry name" value="Winged helix-like DNA-binding domain superfamily/Winged helix DNA-binding domain"/>
    <property type="match status" value="1"/>
</dbReference>
<dbReference type="Pfam" id="PF00126">
    <property type="entry name" value="HTH_1"/>
    <property type="match status" value="1"/>
</dbReference>
<dbReference type="InterPro" id="IPR036388">
    <property type="entry name" value="WH-like_DNA-bd_sf"/>
</dbReference>
<accession>A0A375GHM2</accession>
<feature type="domain" description="HTH lysR-type" evidence="1">
    <location>
        <begin position="45"/>
        <end position="104"/>
    </location>
</feature>
<gene>
    <name evidence="2" type="ORF">CO2235_MP10293</name>
</gene>
<dbReference type="InterPro" id="IPR000847">
    <property type="entry name" value="LysR_HTH_N"/>
</dbReference>
<proteinExistence type="predicted"/>
<dbReference type="Proteomes" id="UP000256862">
    <property type="component" value="Plasmid CO2235_mp"/>
</dbReference>
<dbReference type="InterPro" id="IPR036390">
    <property type="entry name" value="WH_DNA-bd_sf"/>
</dbReference>
<comment type="caution">
    <text evidence="2">The sequence shown here is derived from an EMBL/GenBank/DDBJ whole genome shotgun (WGS) entry which is preliminary data.</text>
</comment>
<reference evidence="2" key="1">
    <citation type="submission" date="2018-01" db="EMBL/GenBank/DDBJ databases">
        <authorList>
            <person name="Clerissi C."/>
        </authorList>
    </citation>
    <scope>NUCLEOTIDE SEQUENCE</scope>
    <source>
        <strain evidence="2">Cupriavidus oxalaticus LMG 2235</strain>
    </source>
</reference>
<evidence type="ECO:0000259" key="1">
    <source>
        <dbReference type="Pfam" id="PF00126"/>
    </source>
</evidence>
<name>A0A375GHM2_9BURK</name>
<dbReference type="SUPFAM" id="SSF46785">
    <property type="entry name" value="Winged helix' DNA-binding domain"/>
    <property type="match status" value="1"/>
</dbReference>
<dbReference type="EMBL" id="OGUS01000132">
    <property type="protein sequence ID" value="SPC18007.1"/>
    <property type="molecule type" value="Genomic_DNA"/>
</dbReference>
<dbReference type="AlphaFoldDB" id="A0A375GHM2"/>
<protein>
    <submittedName>
        <fullName evidence="2">Transcriptional regulator, LysR family</fullName>
    </submittedName>
</protein>
<dbReference type="PANTHER" id="PTHR30432">
    <property type="entry name" value="TRANSCRIPTIONAL REGULATOR MODE"/>
    <property type="match status" value="1"/>
</dbReference>
<organism evidence="2">
    <name type="scientific">Cupriavidus oxalaticus</name>
    <dbReference type="NCBI Taxonomy" id="96344"/>
    <lineage>
        <taxon>Bacteria</taxon>
        <taxon>Pseudomonadati</taxon>
        <taxon>Pseudomonadota</taxon>
        <taxon>Betaproteobacteria</taxon>
        <taxon>Burkholderiales</taxon>
        <taxon>Burkholderiaceae</taxon>
        <taxon>Cupriavidus</taxon>
    </lineage>
</organism>
<dbReference type="InterPro" id="IPR051815">
    <property type="entry name" value="Molybdate_resp_trans_reg"/>
</dbReference>
<evidence type="ECO:0000313" key="2">
    <source>
        <dbReference type="EMBL" id="SPC18007.1"/>
    </source>
</evidence>
<sequence>MQYTCAMVKRPLPRSRTVVGKPKVRFRMRVTVADVVAVGPGKVDLLEAIREHGSISAAARSLDMSYRRAWLLLQEINQSMRRPAVLSEHGGEHRGGSTLTPEGEDVIRLYRAIEAQASAACSAEIKALLKLLA</sequence>
<dbReference type="PANTHER" id="PTHR30432:SF1">
    <property type="entry name" value="DNA-BINDING TRANSCRIPTIONAL DUAL REGULATOR MODE"/>
    <property type="match status" value="1"/>
</dbReference>
<dbReference type="GO" id="GO:0003700">
    <property type="term" value="F:DNA-binding transcription factor activity"/>
    <property type="evidence" value="ECO:0007669"/>
    <property type="project" value="InterPro"/>
</dbReference>